<dbReference type="SUPFAM" id="SSF47616">
    <property type="entry name" value="GST C-terminal domain-like"/>
    <property type="match status" value="1"/>
</dbReference>
<organism evidence="5 6">
    <name type="scientific">Leucosporidium creatinivorum</name>
    <dbReference type="NCBI Taxonomy" id="106004"/>
    <lineage>
        <taxon>Eukaryota</taxon>
        <taxon>Fungi</taxon>
        <taxon>Dikarya</taxon>
        <taxon>Basidiomycota</taxon>
        <taxon>Pucciniomycotina</taxon>
        <taxon>Microbotryomycetes</taxon>
        <taxon>Leucosporidiales</taxon>
        <taxon>Leucosporidium</taxon>
    </lineage>
</organism>
<dbReference type="SFLD" id="SFLDS00019">
    <property type="entry name" value="Glutathione_Transferase_(cytos"/>
    <property type="match status" value="1"/>
</dbReference>
<dbReference type="PROSITE" id="PS50405">
    <property type="entry name" value="GST_CTER"/>
    <property type="match status" value="1"/>
</dbReference>
<dbReference type="Pfam" id="PF00043">
    <property type="entry name" value="GST_C"/>
    <property type="match status" value="1"/>
</dbReference>
<dbReference type="InterPro" id="IPR036249">
    <property type="entry name" value="Thioredoxin-like_sf"/>
</dbReference>
<evidence type="ECO:0000313" key="6">
    <source>
        <dbReference type="Proteomes" id="UP000193467"/>
    </source>
</evidence>
<protein>
    <submittedName>
        <fullName evidence="5">Glutathione S-transferase domain-containing protein</fullName>
    </submittedName>
</protein>
<dbReference type="PROSITE" id="PS50404">
    <property type="entry name" value="GST_NTER"/>
    <property type="match status" value="1"/>
</dbReference>
<accession>A0A1Y2ENQ9</accession>
<dbReference type="PANTHER" id="PTHR44051">
    <property type="entry name" value="GLUTATHIONE S-TRANSFERASE-RELATED"/>
    <property type="match status" value="1"/>
</dbReference>
<evidence type="ECO:0000256" key="2">
    <source>
        <dbReference type="RuleBase" id="RU003494"/>
    </source>
</evidence>
<dbReference type="Gene3D" id="1.20.1050.10">
    <property type="match status" value="1"/>
</dbReference>
<dbReference type="EMBL" id="MCGR01000047">
    <property type="protein sequence ID" value="ORY73211.1"/>
    <property type="molecule type" value="Genomic_DNA"/>
</dbReference>
<feature type="domain" description="GST C-terminal" evidence="4">
    <location>
        <begin position="88"/>
        <end position="209"/>
    </location>
</feature>
<dbReference type="InterPro" id="IPR004045">
    <property type="entry name" value="Glutathione_S-Trfase_N"/>
</dbReference>
<dbReference type="Proteomes" id="UP000193467">
    <property type="component" value="Unassembled WGS sequence"/>
</dbReference>
<evidence type="ECO:0000259" key="3">
    <source>
        <dbReference type="PROSITE" id="PS50404"/>
    </source>
</evidence>
<name>A0A1Y2ENQ9_9BASI</name>
<sequence>MLTLYTWPESGNSYKVRLLAALLDIHLVERNVDFPAKEHRSESFLALNPRGTIPVLVDADYELTFTDSSSILVYLAGTHTPSSFWSTDVHEQAAIMDWIAFNANWVQGVLSRARGIVSQFFPEAYSGELQAMQEKGRKTLELLEQRLSSHEWLAVGRPTIADVSNFVYVALAPMGDVSLEPYPAVRSWIARVRALPGFIPIKGLDDPDYKRRGE</sequence>
<dbReference type="AlphaFoldDB" id="A0A1Y2ENQ9"/>
<dbReference type="InterPro" id="IPR036282">
    <property type="entry name" value="Glutathione-S-Trfase_C_sf"/>
</dbReference>
<dbReference type="OrthoDB" id="249703at2759"/>
<dbReference type="InterPro" id="IPR040079">
    <property type="entry name" value="Glutathione_S-Trfase"/>
</dbReference>
<comment type="caution">
    <text evidence="5">The sequence shown here is derived from an EMBL/GenBank/DDBJ whole genome shotgun (WGS) entry which is preliminary data.</text>
</comment>
<dbReference type="SUPFAM" id="SSF52833">
    <property type="entry name" value="Thioredoxin-like"/>
    <property type="match status" value="1"/>
</dbReference>
<comment type="similarity">
    <text evidence="1 2">Belongs to the GST superfamily.</text>
</comment>
<evidence type="ECO:0000259" key="4">
    <source>
        <dbReference type="PROSITE" id="PS50405"/>
    </source>
</evidence>
<gene>
    <name evidence="5" type="ORF">BCR35DRAFT_307222</name>
</gene>
<dbReference type="InParanoid" id="A0A1Y2ENQ9"/>
<evidence type="ECO:0000313" key="5">
    <source>
        <dbReference type="EMBL" id="ORY73211.1"/>
    </source>
</evidence>
<dbReference type="InterPro" id="IPR004046">
    <property type="entry name" value="GST_C"/>
</dbReference>
<dbReference type="InterPro" id="IPR010987">
    <property type="entry name" value="Glutathione-S-Trfase_C-like"/>
</dbReference>
<keyword evidence="6" id="KW-1185">Reference proteome</keyword>
<evidence type="ECO:0000256" key="1">
    <source>
        <dbReference type="ARBA" id="ARBA00007409"/>
    </source>
</evidence>
<feature type="domain" description="GST N-terminal" evidence="3">
    <location>
        <begin position="1"/>
        <end position="83"/>
    </location>
</feature>
<proteinExistence type="inferred from homology"/>
<dbReference type="Gene3D" id="3.40.30.10">
    <property type="entry name" value="Glutaredoxin"/>
    <property type="match status" value="1"/>
</dbReference>
<keyword evidence="5" id="KW-0808">Transferase</keyword>
<dbReference type="GO" id="GO:0016740">
    <property type="term" value="F:transferase activity"/>
    <property type="evidence" value="ECO:0007669"/>
    <property type="project" value="UniProtKB-KW"/>
</dbReference>
<reference evidence="5 6" key="1">
    <citation type="submission" date="2016-07" db="EMBL/GenBank/DDBJ databases">
        <title>Pervasive Adenine N6-methylation of Active Genes in Fungi.</title>
        <authorList>
            <consortium name="DOE Joint Genome Institute"/>
            <person name="Mondo S.J."/>
            <person name="Dannebaum R.O."/>
            <person name="Kuo R.C."/>
            <person name="Labutti K."/>
            <person name="Haridas S."/>
            <person name="Kuo A."/>
            <person name="Salamov A."/>
            <person name="Ahrendt S.R."/>
            <person name="Lipzen A."/>
            <person name="Sullivan W."/>
            <person name="Andreopoulos W.B."/>
            <person name="Clum A."/>
            <person name="Lindquist E."/>
            <person name="Daum C."/>
            <person name="Ramamoorthy G.K."/>
            <person name="Gryganskyi A."/>
            <person name="Culley D."/>
            <person name="Magnuson J.K."/>
            <person name="James T.Y."/>
            <person name="O'Malley M.A."/>
            <person name="Stajich J.E."/>
            <person name="Spatafora J.W."/>
            <person name="Visel A."/>
            <person name="Grigoriev I.V."/>
        </authorList>
    </citation>
    <scope>NUCLEOTIDE SEQUENCE [LARGE SCALE GENOMIC DNA]</scope>
    <source>
        <strain evidence="5 6">62-1032</strain>
    </source>
</reference>
<dbReference type="Pfam" id="PF02798">
    <property type="entry name" value="GST_N"/>
    <property type="match status" value="1"/>
</dbReference>
<dbReference type="PANTHER" id="PTHR44051:SF2">
    <property type="entry name" value="HYPOTHETICAL GLUTATHIONE S-TRANSFERASE LIKE PROTEIN"/>
    <property type="match status" value="1"/>
</dbReference>
<dbReference type="SFLD" id="SFLDG00358">
    <property type="entry name" value="Main_(cytGST)"/>
    <property type="match status" value="1"/>
</dbReference>
<dbReference type="STRING" id="106004.A0A1Y2ENQ9"/>